<evidence type="ECO:0000313" key="2">
    <source>
        <dbReference type="Proteomes" id="UP000479526"/>
    </source>
</evidence>
<evidence type="ECO:0008006" key="3">
    <source>
        <dbReference type="Google" id="ProtNLM"/>
    </source>
</evidence>
<dbReference type="EMBL" id="WXEW01000003">
    <property type="protein sequence ID" value="NAS22478.1"/>
    <property type="molecule type" value="Genomic_DNA"/>
</dbReference>
<keyword evidence="2" id="KW-1185">Reference proteome</keyword>
<protein>
    <recommendedName>
        <fullName evidence="3">DUF2199 domain-containing protein</fullName>
    </recommendedName>
</protein>
<comment type="caution">
    <text evidence="1">The sequence shown here is derived from an EMBL/GenBank/DDBJ whole genome shotgun (WGS) entry which is preliminary data.</text>
</comment>
<reference evidence="1 2" key="1">
    <citation type="submission" date="2020-01" db="EMBL/GenBank/DDBJ databases">
        <title>Herbidospora sp. NEAU-GS84 nov., a novel actinomycete isolated from soil.</title>
        <authorList>
            <person name="Han L."/>
        </authorList>
    </citation>
    <scope>NUCLEOTIDE SEQUENCE [LARGE SCALE GENOMIC DNA]</scope>
    <source>
        <strain evidence="1 2">NEAU-GS84</strain>
    </source>
</reference>
<dbReference type="Proteomes" id="UP000479526">
    <property type="component" value="Unassembled WGS sequence"/>
</dbReference>
<name>A0A7C9NGJ6_9ACTN</name>
<organism evidence="1 2">
    <name type="scientific">Herbidospora solisilvae</name>
    <dbReference type="NCBI Taxonomy" id="2696284"/>
    <lineage>
        <taxon>Bacteria</taxon>
        <taxon>Bacillati</taxon>
        <taxon>Actinomycetota</taxon>
        <taxon>Actinomycetes</taxon>
        <taxon>Streptosporangiales</taxon>
        <taxon>Streptosporangiaceae</taxon>
        <taxon>Herbidospora</taxon>
    </lineage>
</organism>
<dbReference type="RefSeq" id="WP_161479841.1">
    <property type="nucleotide sequence ID" value="NZ_WXEW01000003.1"/>
</dbReference>
<dbReference type="AlphaFoldDB" id="A0A7C9NGJ6"/>
<evidence type="ECO:0000313" key="1">
    <source>
        <dbReference type="EMBL" id="NAS22478.1"/>
    </source>
</evidence>
<accession>A0A7C9NGJ6</accession>
<proteinExistence type="predicted"/>
<sequence length="208" mass="22071">MAPRIPKRMSGCPVHGGLAVPVVAARHRHGGRPPMFGLNHPGRVTGALLGKRCGGCGGALSTRPGGKYALLMRPVDFTRGYSAEPALHPSDCAPYALAACPMLNGHLARHRATPRDLEAERCGDPECDCHLWTTSADHHARAAAPASPFCLATYRQEDYRLHYGDADVLFGVATAGIAPLTVKLVTRGDPSVVDLTRALLAGLPLWES</sequence>
<gene>
    <name evidence="1" type="ORF">GT755_12375</name>
</gene>